<protein>
    <submittedName>
        <fullName evidence="2">Uncharacterized protein</fullName>
    </submittedName>
</protein>
<accession>A0A409Y9B8</accession>
<dbReference type="OrthoDB" id="2690740at2759"/>
<name>A0A409Y9B8_9AGAR</name>
<feature type="region of interest" description="Disordered" evidence="1">
    <location>
        <begin position="197"/>
        <end position="217"/>
    </location>
</feature>
<dbReference type="STRING" id="231916.A0A409Y9B8"/>
<gene>
    <name evidence="2" type="ORF">CVT26_008394</name>
</gene>
<dbReference type="Gene3D" id="3.60.130.30">
    <property type="match status" value="1"/>
</dbReference>
<evidence type="ECO:0000313" key="3">
    <source>
        <dbReference type="Proteomes" id="UP000284706"/>
    </source>
</evidence>
<dbReference type="Proteomes" id="UP000284706">
    <property type="component" value="Unassembled WGS sequence"/>
</dbReference>
<dbReference type="EMBL" id="NHYE01001058">
    <property type="protein sequence ID" value="PPQ99501.1"/>
    <property type="molecule type" value="Genomic_DNA"/>
</dbReference>
<keyword evidence="3" id="KW-1185">Reference proteome</keyword>
<dbReference type="AlphaFoldDB" id="A0A409Y9B8"/>
<sequence>MALDYLSIPVPFTANAAIPPLLARHVPEEDAISIPLPRWNSIPDLPDIVTINTGFCPDLPSNTRVEFSRLSEEDRFALTEELRGLAAKAKSPKDLEDFTKKLKAQLKNGKRKVKTQWLRLASSILDNKILRINDKEDELLALILPHAPDHIWKTALDNIELVYQDVLKEIDTKAEGIQNHFPGFHFPWYGRLGKKNTSSQTSIDPASIQREGRQQTNSCTSIPRMAAEWSDHMSHYKRLVSVFAPLFKWIEVELKCLIPDTFQVLSHFVDILPSNEPSLVYPFSGLVLNINVTTRIHRDWGDHDVCLVVILRDCKGGELCLMEPGHVLNLENGDMVLFPSAKISHFNMHYVVFFDQCFVTHVDPTWKIKHIKQIFPRQIPLFALRLSPTHPHKLQKTAHAICFHQSLLLGMSPYAMPATPKVRAELNQTAKVLLLQKTADDPAAQKEEIWRVLARKDITCSG</sequence>
<proteinExistence type="predicted"/>
<evidence type="ECO:0000313" key="2">
    <source>
        <dbReference type="EMBL" id="PPQ99501.1"/>
    </source>
</evidence>
<comment type="caution">
    <text evidence="2">The sequence shown here is derived from an EMBL/GenBank/DDBJ whole genome shotgun (WGS) entry which is preliminary data.</text>
</comment>
<dbReference type="InParanoid" id="A0A409Y9B8"/>
<evidence type="ECO:0000256" key="1">
    <source>
        <dbReference type="SAM" id="MobiDB-lite"/>
    </source>
</evidence>
<organism evidence="2 3">
    <name type="scientific">Gymnopilus dilepis</name>
    <dbReference type="NCBI Taxonomy" id="231916"/>
    <lineage>
        <taxon>Eukaryota</taxon>
        <taxon>Fungi</taxon>
        <taxon>Dikarya</taxon>
        <taxon>Basidiomycota</taxon>
        <taxon>Agaricomycotina</taxon>
        <taxon>Agaricomycetes</taxon>
        <taxon>Agaricomycetidae</taxon>
        <taxon>Agaricales</taxon>
        <taxon>Agaricineae</taxon>
        <taxon>Hymenogastraceae</taxon>
        <taxon>Gymnopilus</taxon>
    </lineage>
</organism>
<reference evidence="2 3" key="1">
    <citation type="journal article" date="2018" name="Evol. Lett.">
        <title>Horizontal gene cluster transfer increased hallucinogenic mushroom diversity.</title>
        <authorList>
            <person name="Reynolds H.T."/>
            <person name="Vijayakumar V."/>
            <person name="Gluck-Thaler E."/>
            <person name="Korotkin H.B."/>
            <person name="Matheny P.B."/>
            <person name="Slot J.C."/>
        </authorList>
    </citation>
    <scope>NUCLEOTIDE SEQUENCE [LARGE SCALE GENOMIC DNA]</scope>
    <source>
        <strain evidence="2 3">SRW20</strain>
    </source>
</reference>